<keyword evidence="1" id="KW-1133">Transmembrane helix</keyword>
<gene>
    <name evidence="2" type="ORF">SAMN05216490_3674</name>
</gene>
<keyword evidence="1" id="KW-0812">Transmembrane</keyword>
<keyword evidence="3" id="KW-1185">Reference proteome</keyword>
<dbReference type="STRING" id="652787.SAMN05216490_3674"/>
<keyword evidence="1" id="KW-0472">Membrane</keyword>
<reference evidence="2 3" key="1">
    <citation type="submission" date="2016-10" db="EMBL/GenBank/DDBJ databases">
        <authorList>
            <person name="de Groot N.N."/>
        </authorList>
    </citation>
    <scope>NUCLEOTIDE SEQUENCE [LARGE SCALE GENOMIC DNA]</scope>
    <source>
        <strain evidence="2 3">MP1X4</strain>
    </source>
</reference>
<protein>
    <submittedName>
        <fullName evidence="2">Uncharacterized protein</fullName>
    </submittedName>
</protein>
<dbReference type="AlphaFoldDB" id="A0A1H2ASL2"/>
<dbReference type="EMBL" id="LT629740">
    <property type="protein sequence ID" value="SDT48526.1"/>
    <property type="molecule type" value="Genomic_DNA"/>
</dbReference>
<dbReference type="Proteomes" id="UP000199679">
    <property type="component" value="Chromosome I"/>
</dbReference>
<name>A0A1H2ASL2_MUCMA</name>
<feature type="transmembrane region" description="Helical" evidence="1">
    <location>
        <begin position="6"/>
        <end position="24"/>
    </location>
</feature>
<sequence length="33" mass="3937">MNSFEEYTVIIGLLAVMFEGFSYLRDYVHKLLH</sequence>
<evidence type="ECO:0000256" key="1">
    <source>
        <dbReference type="SAM" id="Phobius"/>
    </source>
</evidence>
<evidence type="ECO:0000313" key="2">
    <source>
        <dbReference type="EMBL" id="SDT48526.1"/>
    </source>
</evidence>
<accession>A0A1H2ASL2</accession>
<evidence type="ECO:0000313" key="3">
    <source>
        <dbReference type="Proteomes" id="UP000199679"/>
    </source>
</evidence>
<proteinExistence type="predicted"/>
<organism evidence="2 3">
    <name type="scientific">Mucilaginibacter mallensis</name>
    <dbReference type="NCBI Taxonomy" id="652787"/>
    <lineage>
        <taxon>Bacteria</taxon>
        <taxon>Pseudomonadati</taxon>
        <taxon>Bacteroidota</taxon>
        <taxon>Sphingobacteriia</taxon>
        <taxon>Sphingobacteriales</taxon>
        <taxon>Sphingobacteriaceae</taxon>
        <taxon>Mucilaginibacter</taxon>
    </lineage>
</organism>